<name>A0AAV9X2A3_9PEZI</name>
<protein>
    <recommendedName>
        <fullName evidence="4">Spherulin 4-like cell surface protein</fullName>
    </recommendedName>
</protein>
<dbReference type="AlphaFoldDB" id="A0AAV9X2A3"/>
<keyword evidence="1" id="KW-0812">Transmembrane</keyword>
<keyword evidence="1" id="KW-1133">Transmembrane helix</keyword>
<feature type="transmembrane region" description="Helical" evidence="1">
    <location>
        <begin position="6"/>
        <end position="29"/>
    </location>
</feature>
<evidence type="ECO:0000313" key="3">
    <source>
        <dbReference type="Proteomes" id="UP001365542"/>
    </source>
</evidence>
<gene>
    <name evidence="2" type="ORF">TWF694_003232</name>
</gene>
<dbReference type="Proteomes" id="UP001365542">
    <property type="component" value="Unassembled WGS sequence"/>
</dbReference>
<proteinExistence type="predicted"/>
<keyword evidence="3" id="KW-1185">Reference proteome</keyword>
<comment type="caution">
    <text evidence="2">The sequence shown here is derived from an EMBL/GenBank/DDBJ whole genome shotgun (WGS) entry which is preliminary data.</text>
</comment>
<evidence type="ECO:0000256" key="1">
    <source>
        <dbReference type="SAM" id="Phobius"/>
    </source>
</evidence>
<dbReference type="PANTHER" id="PTHR35040:SF9">
    <property type="entry name" value="4-LIKE CELL SURFACE PROTEIN, PUTATIVE (AFU_ORTHOLOGUE AFUA_4G14080)-RELATED"/>
    <property type="match status" value="1"/>
</dbReference>
<dbReference type="Pfam" id="PF12138">
    <property type="entry name" value="Spherulin4"/>
    <property type="match status" value="1"/>
</dbReference>
<evidence type="ECO:0000313" key="2">
    <source>
        <dbReference type="EMBL" id="KAK6532070.1"/>
    </source>
</evidence>
<evidence type="ECO:0008006" key="4">
    <source>
        <dbReference type="Google" id="ProtNLM"/>
    </source>
</evidence>
<dbReference type="EMBL" id="JAVHJO010000012">
    <property type="protein sequence ID" value="KAK6532070.1"/>
    <property type="molecule type" value="Genomic_DNA"/>
</dbReference>
<organism evidence="2 3">
    <name type="scientific">Orbilia ellipsospora</name>
    <dbReference type="NCBI Taxonomy" id="2528407"/>
    <lineage>
        <taxon>Eukaryota</taxon>
        <taxon>Fungi</taxon>
        <taxon>Dikarya</taxon>
        <taxon>Ascomycota</taxon>
        <taxon>Pezizomycotina</taxon>
        <taxon>Orbiliomycetes</taxon>
        <taxon>Orbiliales</taxon>
        <taxon>Orbiliaceae</taxon>
        <taxon>Orbilia</taxon>
    </lineage>
</organism>
<dbReference type="PANTHER" id="PTHR35040">
    <property type="match status" value="1"/>
</dbReference>
<accession>A0AAV9X2A3</accession>
<dbReference type="PROSITE" id="PS51257">
    <property type="entry name" value="PROKAR_LIPOPROTEIN"/>
    <property type="match status" value="1"/>
</dbReference>
<keyword evidence="1" id="KW-0472">Membrane</keyword>
<reference evidence="2 3" key="1">
    <citation type="submission" date="2019-10" db="EMBL/GenBank/DDBJ databases">
        <authorList>
            <person name="Palmer J.M."/>
        </authorList>
    </citation>
    <scope>NUCLEOTIDE SEQUENCE [LARGE SCALE GENOMIC DNA]</scope>
    <source>
        <strain evidence="2 3">TWF694</strain>
    </source>
</reference>
<dbReference type="InterPro" id="IPR021986">
    <property type="entry name" value="Spherulin4"/>
</dbReference>
<sequence>MSKKCLFISIIAIIACVIVVGITVPIVVLKKHSHSNGPPLPPTNVSIVLPLYIYPGSNAWNRFYDKLENHSYSGIHWTVIINPSNGPGDKLQADYSGNLHRLKAVPNVDTVGYVFTGYGSRRIADVEADVAEYASWNLLNGIFFDETPQGNNQSSMDAISYLTNITTNVRNTKGFLGPESVVVHNPGTPALASELLGLGQNFTIIVEDTLDALQSTIDQQGISRLSKNTGRGELGCLIHSVPDSTELGNLIAKLSLSFGSIFLTDRTSDYYNDYGGSWDDFINSTSLMYS</sequence>